<gene>
    <name evidence="3" type="ORF">CA54_29540</name>
</gene>
<dbReference type="OrthoDB" id="211384at2"/>
<name>A0A5C6BQX3_9PLAN</name>
<dbReference type="RefSeq" id="WP_146371343.1">
    <property type="nucleotide sequence ID" value="NZ_SJPP01000001.1"/>
</dbReference>
<proteinExistence type="predicted"/>
<organism evidence="3 4">
    <name type="scientific">Symmachiella macrocystis</name>
    <dbReference type="NCBI Taxonomy" id="2527985"/>
    <lineage>
        <taxon>Bacteria</taxon>
        <taxon>Pseudomonadati</taxon>
        <taxon>Planctomycetota</taxon>
        <taxon>Planctomycetia</taxon>
        <taxon>Planctomycetales</taxon>
        <taxon>Planctomycetaceae</taxon>
        <taxon>Symmachiella</taxon>
    </lineage>
</organism>
<comment type="caution">
    <text evidence="3">The sequence shown here is derived from an EMBL/GenBank/DDBJ whole genome shotgun (WGS) entry which is preliminary data.</text>
</comment>
<dbReference type="Pfam" id="PF06439">
    <property type="entry name" value="3keto-disac_hyd"/>
    <property type="match status" value="2"/>
</dbReference>
<feature type="domain" description="3-keto-alpha-glucoside-1,2-lyase/3-keto-2-hydroxy-glucal hydratase" evidence="2">
    <location>
        <begin position="237"/>
        <end position="418"/>
    </location>
</feature>
<evidence type="ECO:0000259" key="2">
    <source>
        <dbReference type="Pfam" id="PF06439"/>
    </source>
</evidence>
<keyword evidence="1" id="KW-0732">Signal</keyword>
<accession>A0A5C6BQX3</accession>
<reference evidence="3 4" key="1">
    <citation type="submission" date="2019-02" db="EMBL/GenBank/DDBJ databases">
        <title>Deep-cultivation of Planctomycetes and their phenomic and genomic characterization uncovers novel biology.</title>
        <authorList>
            <person name="Wiegand S."/>
            <person name="Jogler M."/>
            <person name="Boedeker C."/>
            <person name="Pinto D."/>
            <person name="Vollmers J."/>
            <person name="Rivas-Marin E."/>
            <person name="Kohn T."/>
            <person name="Peeters S.H."/>
            <person name="Heuer A."/>
            <person name="Rast P."/>
            <person name="Oberbeckmann S."/>
            <person name="Bunk B."/>
            <person name="Jeske O."/>
            <person name="Meyerdierks A."/>
            <person name="Storesund J.E."/>
            <person name="Kallscheuer N."/>
            <person name="Luecker S."/>
            <person name="Lage O.M."/>
            <person name="Pohl T."/>
            <person name="Merkel B.J."/>
            <person name="Hornburger P."/>
            <person name="Mueller R.-W."/>
            <person name="Bruemmer F."/>
            <person name="Labrenz M."/>
            <person name="Spormann A.M."/>
            <person name="Op Den Camp H."/>
            <person name="Overmann J."/>
            <person name="Amann R."/>
            <person name="Jetten M.S.M."/>
            <person name="Mascher T."/>
            <person name="Medema M.H."/>
            <person name="Devos D.P."/>
            <person name="Kaster A.-K."/>
            <person name="Ovreas L."/>
            <person name="Rohde M."/>
            <person name="Galperin M.Y."/>
            <person name="Jogler C."/>
        </authorList>
    </citation>
    <scope>NUCLEOTIDE SEQUENCE [LARGE SCALE GENOMIC DNA]</scope>
    <source>
        <strain evidence="3 4">CA54</strain>
    </source>
</reference>
<dbReference type="InterPro" id="IPR010496">
    <property type="entry name" value="AL/BT2_dom"/>
</dbReference>
<evidence type="ECO:0000256" key="1">
    <source>
        <dbReference type="SAM" id="SignalP"/>
    </source>
</evidence>
<feature type="domain" description="3-keto-alpha-glucoside-1,2-lyase/3-keto-2-hydroxy-glucal hydratase" evidence="2">
    <location>
        <begin position="66"/>
        <end position="231"/>
    </location>
</feature>
<dbReference type="Gene3D" id="2.60.120.560">
    <property type="entry name" value="Exo-inulinase, domain 1"/>
    <property type="match status" value="2"/>
</dbReference>
<sequence length="430" mass="47598" precursor="true">MRYCCWVLSLLLLTATGCSQEEPLPAAVADSPVEESEKVAVPSQPEQEAAVATQHRPLSRAEISEGWIQLFDGESLYGWKATNDVNWSVENGEIVATSGEPGWLNTTTQFADYELRCECWVEKGGNSGLFLRAPLEPQDPAVDCYEFNLCDTHEAFATASLVTRQQPAQLVANDGEWVAYHITVGGNQIIAKVDGKTVLDFTDESPDRPVTGYIGLQFRKGMVKFRNIALKPLGTLPIFNGTDLTGWRVVEGGKSTFEVQEGAIHVSDGRGYLESESTWDDFVLQAEIISNGEHLNSGIFFRALPAPSADQMNGYEAQVRNEWKGDDRNQPVDFGTGGIYRRVPTRRVVSTDHEWFTMTVIAQAAHVAVWVDGFPVTDWTDERAPAENPREGLRTAAGHFSIQGHDPTTDLSFRKLRVAKLPPPRIKEMP</sequence>
<dbReference type="AlphaFoldDB" id="A0A5C6BQX3"/>
<evidence type="ECO:0000313" key="4">
    <source>
        <dbReference type="Proteomes" id="UP000320735"/>
    </source>
</evidence>
<dbReference type="Proteomes" id="UP000320735">
    <property type="component" value="Unassembled WGS sequence"/>
</dbReference>
<feature type="chain" id="PRO_5022848111" description="3-keto-alpha-glucoside-1,2-lyase/3-keto-2-hydroxy-glucal hydratase domain-containing protein" evidence="1">
    <location>
        <begin position="21"/>
        <end position="430"/>
    </location>
</feature>
<protein>
    <recommendedName>
        <fullName evidence="2">3-keto-alpha-glucoside-1,2-lyase/3-keto-2-hydroxy-glucal hydratase domain-containing protein</fullName>
    </recommendedName>
</protein>
<feature type="signal peptide" evidence="1">
    <location>
        <begin position="1"/>
        <end position="20"/>
    </location>
</feature>
<dbReference type="EMBL" id="SJPP01000001">
    <property type="protein sequence ID" value="TWU14112.1"/>
    <property type="molecule type" value="Genomic_DNA"/>
</dbReference>
<keyword evidence="4" id="KW-1185">Reference proteome</keyword>
<evidence type="ECO:0000313" key="3">
    <source>
        <dbReference type="EMBL" id="TWU14112.1"/>
    </source>
</evidence>
<dbReference type="GO" id="GO:0016787">
    <property type="term" value="F:hydrolase activity"/>
    <property type="evidence" value="ECO:0007669"/>
    <property type="project" value="InterPro"/>
</dbReference>
<dbReference type="PROSITE" id="PS51257">
    <property type="entry name" value="PROKAR_LIPOPROTEIN"/>
    <property type="match status" value="1"/>
</dbReference>